<dbReference type="EMBL" id="CP096040">
    <property type="protein sequence ID" value="USQ98173.1"/>
    <property type="molecule type" value="Genomic_DNA"/>
</dbReference>
<reference evidence="3 4" key="1">
    <citation type="submission" date="2022-04" db="EMBL/GenBank/DDBJ databases">
        <title>Genome sequence of soybean root-associated Caulobacter segnis RL271.</title>
        <authorList>
            <person name="Longley R."/>
            <person name="Bonito G."/>
            <person name="Trigodet F."/>
            <person name="Crosson S."/>
            <person name="Fiebig A."/>
        </authorList>
    </citation>
    <scope>NUCLEOTIDE SEQUENCE [LARGE SCALE GENOMIC DNA]</scope>
    <source>
        <strain evidence="3 4">RL271</strain>
    </source>
</reference>
<organism evidence="3 4">
    <name type="scientific">Caulobacter segnis</name>
    <dbReference type="NCBI Taxonomy" id="88688"/>
    <lineage>
        <taxon>Bacteria</taxon>
        <taxon>Pseudomonadati</taxon>
        <taxon>Pseudomonadota</taxon>
        <taxon>Alphaproteobacteria</taxon>
        <taxon>Caulobacterales</taxon>
        <taxon>Caulobacteraceae</taxon>
        <taxon>Caulobacter</taxon>
    </lineage>
</organism>
<dbReference type="InterPro" id="IPR012338">
    <property type="entry name" value="Beta-lactam/transpept-like"/>
</dbReference>
<evidence type="ECO:0000256" key="1">
    <source>
        <dbReference type="SAM" id="SignalP"/>
    </source>
</evidence>
<accession>A0ABY5A041</accession>
<dbReference type="PANTHER" id="PTHR43283:SF7">
    <property type="entry name" value="BETA-LACTAMASE-RELATED DOMAIN-CONTAINING PROTEIN"/>
    <property type="match status" value="1"/>
</dbReference>
<dbReference type="Gene3D" id="3.40.710.10">
    <property type="entry name" value="DD-peptidase/beta-lactamase superfamily"/>
    <property type="match status" value="1"/>
</dbReference>
<dbReference type="InterPro" id="IPR001466">
    <property type="entry name" value="Beta-lactam-related"/>
</dbReference>
<protein>
    <submittedName>
        <fullName evidence="3">Beta-lactamase family protein</fullName>
    </submittedName>
</protein>
<dbReference type="InterPro" id="IPR050789">
    <property type="entry name" value="Diverse_Enzym_Activities"/>
</dbReference>
<feature type="chain" id="PRO_5045504113" evidence="1">
    <location>
        <begin position="20"/>
        <end position="362"/>
    </location>
</feature>
<evidence type="ECO:0000259" key="2">
    <source>
        <dbReference type="Pfam" id="PF00144"/>
    </source>
</evidence>
<dbReference type="PANTHER" id="PTHR43283">
    <property type="entry name" value="BETA-LACTAMASE-RELATED"/>
    <property type="match status" value="1"/>
</dbReference>
<gene>
    <name evidence="3" type="ORF">MZV50_11790</name>
</gene>
<sequence length="362" mass="38933">MKAFALAAALVLAPLTATAADWTTAAPAAEGLPAAKLEAMDAAIKAGQFQQITSVLVARHGALVFERYYDKDGPEARRNTRSVTKTVTAMLAGAAQARGALPSLNAPIKAYLKDRPPAANPDPRKDKVTVEDLLTMSSIAECDDDNQYSRGNEERMYLIEDWVGFYLDLPVRGFPDWSPRPEASPYGRSFSYCTAGVVTLGQVVQNAVKKPLPAFADDVVFKPLGIEGPKWQMSPRGLAMGGGGLGLRSRDLLKLGQLYANGGQWEGKQVLPADFIKASVTPHANARENTDYGYLIWLQTFPGSDGKGHKAWVMSGTGGQKVAIVPDLDLVAVITTTNFSVRQPHAISEKLLAEHILAAVEK</sequence>
<keyword evidence="1" id="KW-0732">Signal</keyword>
<evidence type="ECO:0000313" key="3">
    <source>
        <dbReference type="EMBL" id="USQ98173.1"/>
    </source>
</evidence>
<dbReference type="SUPFAM" id="SSF56601">
    <property type="entry name" value="beta-lactamase/transpeptidase-like"/>
    <property type="match status" value="1"/>
</dbReference>
<keyword evidence="4" id="KW-1185">Reference proteome</keyword>
<proteinExistence type="predicted"/>
<dbReference type="Proteomes" id="UP001057520">
    <property type="component" value="Chromosome"/>
</dbReference>
<evidence type="ECO:0000313" key="4">
    <source>
        <dbReference type="Proteomes" id="UP001057520"/>
    </source>
</evidence>
<name>A0ABY5A041_9CAUL</name>
<feature type="domain" description="Beta-lactamase-related" evidence="2">
    <location>
        <begin position="54"/>
        <end position="341"/>
    </location>
</feature>
<feature type="signal peptide" evidence="1">
    <location>
        <begin position="1"/>
        <end position="19"/>
    </location>
</feature>
<dbReference type="Pfam" id="PF00144">
    <property type="entry name" value="Beta-lactamase"/>
    <property type="match status" value="1"/>
</dbReference>